<dbReference type="GO" id="GO:0008270">
    <property type="term" value="F:zinc ion binding"/>
    <property type="evidence" value="ECO:0007669"/>
    <property type="project" value="InterPro"/>
</dbReference>
<dbReference type="OrthoDB" id="408702at2759"/>
<dbReference type="OMA" id="PCQMCAG"/>
<name>A0A7I5EAF7_HAECO</name>
<organism evidence="5 6">
    <name type="scientific">Haemonchus contortus</name>
    <name type="common">Barber pole worm</name>
    <dbReference type="NCBI Taxonomy" id="6289"/>
    <lineage>
        <taxon>Eukaryota</taxon>
        <taxon>Metazoa</taxon>
        <taxon>Ecdysozoa</taxon>
        <taxon>Nematoda</taxon>
        <taxon>Chromadorea</taxon>
        <taxon>Rhabditida</taxon>
        <taxon>Rhabditina</taxon>
        <taxon>Rhabditomorpha</taxon>
        <taxon>Strongyloidea</taxon>
        <taxon>Trichostrongylidae</taxon>
        <taxon>Haemonchus</taxon>
    </lineage>
</organism>
<sequence length="172" mass="19188">MQLSDSDKEFMEMAFRLAEEALESNEVPVGCVFVCHGKEVGRGRNEVNRTKDPTAHAEMVALRGMESNIPNIKEILHDLVLYVTLEPCIMCASGLYELGISKIIYAAANERFGGIKSVGNSSKYNVKGTEIEIIDSVDPDRSVNLLKSFYDRENPFAPIEKRKVKRKSCADV</sequence>
<evidence type="ECO:0000313" key="6">
    <source>
        <dbReference type="WBParaSite" id="HCON_00104628-00001"/>
    </source>
</evidence>
<dbReference type="InterPro" id="IPR016193">
    <property type="entry name" value="Cytidine_deaminase-like"/>
</dbReference>
<dbReference type="GO" id="GO:0052717">
    <property type="term" value="F:tRNA-specific adenosine-34 deaminase activity"/>
    <property type="evidence" value="ECO:0007669"/>
    <property type="project" value="TreeGrafter"/>
</dbReference>
<feature type="domain" description="CMP/dCMP-type deaminase" evidence="4">
    <location>
        <begin position="5"/>
        <end position="117"/>
    </location>
</feature>
<dbReference type="Gene3D" id="3.40.140.10">
    <property type="entry name" value="Cytidine Deaminase, domain 2"/>
    <property type="match status" value="1"/>
</dbReference>
<evidence type="ECO:0000256" key="3">
    <source>
        <dbReference type="ARBA" id="ARBA00022833"/>
    </source>
</evidence>
<proteinExistence type="predicted"/>
<dbReference type="PROSITE" id="PS00903">
    <property type="entry name" value="CYT_DCMP_DEAMINASES_1"/>
    <property type="match status" value="1"/>
</dbReference>
<dbReference type="SUPFAM" id="SSF53927">
    <property type="entry name" value="Cytidine deaminase-like"/>
    <property type="match status" value="1"/>
</dbReference>
<dbReference type="WBParaSite" id="HCON_00104628-00001">
    <property type="protein sequence ID" value="HCON_00104628-00001"/>
    <property type="gene ID" value="HCON_00104628"/>
</dbReference>
<dbReference type="InterPro" id="IPR016192">
    <property type="entry name" value="APOBEC/CMP_deaminase_Zn-bd"/>
</dbReference>
<dbReference type="AlphaFoldDB" id="A0A7I5EAF7"/>
<dbReference type="GO" id="GO:0002100">
    <property type="term" value="P:tRNA wobble adenosine to inosine editing"/>
    <property type="evidence" value="ECO:0007669"/>
    <property type="project" value="TreeGrafter"/>
</dbReference>
<protein>
    <submittedName>
        <fullName evidence="6">CMP/dCMP-type deaminase domain-containing protein</fullName>
    </submittedName>
</protein>
<evidence type="ECO:0000256" key="2">
    <source>
        <dbReference type="ARBA" id="ARBA00022801"/>
    </source>
</evidence>
<dbReference type="Proteomes" id="UP000025227">
    <property type="component" value="Unplaced"/>
</dbReference>
<keyword evidence="5" id="KW-1185">Reference proteome</keyword>
<dbReference type="GO" id="GO:0005737">
    <property type="term" value="C:cytoplasm"/>
    <property type="evidence" value="ECO:0007669"/>
    <property type="project" value="TreeGrafter"/>
</dbReference>
<dbReference type="PROSITE" id="PS51747">
    <property type="entry name" value="CYT_DCMP_DEAMINASES_2"/>
    <property type="match status" value="1"/>
</dbReference>
<dbReference type="Pfam" id="PF00383">
    <property type="entry name" value="dCMP_cyt_deam_1"/>
    <property type="match status" value="1"/>
</dbReference>
<keyword evidence="2" id="KW-0378">Hydrolase</keyword>
<evidence type="ECO:0000313" key="5">
    <source>
        <dbReference type="Proteomes" id="UP000025227"/>
    </source>
</evidence>
<reference evidence="6" key="1">
    <citation type="submission" date="2020-12" db="UniProtKB">
        <authorList>
            <consortium name="WormBaseParasite"/>
        </authorList>
    </citation>
    <scope>IDENTIFICATION</scope>
    <source>
        <strain evidence="6">MHco3</strain>
    </source>
</reference>
<keyword evidence="3" id="KW-0862">Zinc</keyword>
<evidence type="ECO:0000259" key="4">
    <source>
        <dbReference type="PROSITE" id="PS51747"/>
    </source>
</evidence>
<accession>A0A7I5EAF7</accession>
<dbReference type="GO" id="GO:0005634">
    <property type="term" value="C:nucleus"/>
    <property type="evidence" value="ECO:0007669"/>
    <property type="project" value="TreeGrafter"/>
</dbReference>
<keyword evidence="1" id="KW-0479">Metal-binding</keyword>
<dbReference type="InterPro" id="IPR002125">
    <property type="entry name" value="CMP_dCMP_dom"/>
</dbReference>
<dbReference type="CDD" id="cd01285">
    <property type="entry name" value="nucleoside_deaminase"/>
    <property type="match status" value="1"/>
</dbReference>
<dbReference type="PANTHER" id="PTHR11079">
    <property type="entry name" value="CYTOSINE DEAMINASE FAMILY MEMBER"/>
    <property type="match status" value="1"/>
</dbReference>
<dbReference type="PANTHER" id="PTHR11079:SF149">
    <property type="entry name" value="TRNA-SPECIFIC ADENOSINE DEAMINASE 2"/>
    <property type="match status" value="1"/>
</dbReference>
<evidence type="ECO:0000256" key="1">
    <source>
        <dbReference type="ARBA" id="ARBA00022723"/>
    </source>
</evidence>